<dbReference type="SUPFAM" id="SSF48452">
    <property type="entry name" value="TPR-like"/>
    <property type="match status" value="1"/>
</dbReference>
<accession>C8X128</accession>
<gene>
    <name evidence="3" type="ordered locus">Dret_0834</name>
</gene>
<dbReference type="InterPro" id="IPR018704">
    <property type="entry name" value="SecYEG/CpoB_TPR"/>
</dbReference>
<reference evidence="4" key="1">
    <citation type="submission" date="2009-09" db="EMBL/GenBank/DDBJ databases">
        <title>The complete chromosome of Desulfohalobium retbaense DSM 5692.</title>
        <authorList>
            <consortium name="US DOE Joint Genome Institute (JGI-PGF)"/>
            <person name="Lucas S."/>
            <person name="Copeland A."/>
            <person name="Lapidus A."/>
            <person name="Glavina del Rio T."/>
            <person name="Dalin E."/>
            <person name="Tice H."/>
            <person name="Bruce D."/>
            <person name="Goodwin L."/>
            <person name="Pitluck S."/>
            <person name="Kyrpides N."/>
            <person name="Mavromatis K."/>
            <person name="Ivanova N."/>
            <person name="Mikhailova N."/>
            <person name="Munk A.C."/>
            <person name="Brettin T."/>
            <person name="Detter J.C."/>
            <person name="Han C."/>
            <person name="Tapia R."/>
            <person name="Larimer F."/>
            <person name="Land M."/>
            <person name="Hauser L."/>
            <person name="Markowitz V."/>
            <person name="Cheng J.-F."/>
            <person name="Hugenholtz P."/>
            <person name="Woyke T."/>
            <person name="Wu D."/>
            <person name="Spring S."/>
            <person name="Klenk H.-P."/>
            <person name="Eisen J.A."/>
        </authorList>
    </citation>
    <scope>NUCLEOTIDE SEQUENCE [LARGE SCALE GENOMIC DNA]</scope>
    <source>
        <strain evidence="4">DSM 5692</strain>
    </source>
</reference>
<evidence type="ECO:0000256" key="1">
    <source>
        <dbReference type="SAM" id="Phobius"/>
    </source>
</evidence>
<keyword evidence="1" id="KW-0812">Transmembrane</keyword>
<dbReference type="EMBL" id="CP001734">
    <property type="protein sequence ID" value="ACV68125.1"/>
    <property type="molecule type" value="Genomic_DNA"/>
</dbReference>
<keyword evidence="1" id="KW-1133">Transmembrane helix</keyword>
<dbReference type="Gene3D" id="1.25.40.10">
    <property type="entry name" value="Tetratricopeptide repeat domain"/>
    <property type="match status" value="1"/>
</dbReference>
<evidence type="ECO:0000313" key="3">
    <source>
        <dbReference type="EMBL" id="ACV68125.1"/>
    </source>
</evidence>
<feature type="domain" description="Ancillary SecYEG translocon subunit/Cell division coordinator CpoB TPR" evidence="2">
    <location>
        <begin position="31"/>
        <end position="216"/>
    </location>
</feature>
<dbReference type="AlphaFoldDB" id="C8X128"/>
<keyword evidence="1" id="KW-0472">Membrane</keyword>
<organism evidence="3 4">
    <name type="scientific">Desulfohalobium retbaense (strain ATCC 49708 / DSM 5692 / JCM 16813 / HR100)</name>
    <dbReference type="NCBI Taxonomy" id="485915"/>
    <lineage>
        <taxon>Bacteria</taxon>
        <taxon>Pseudomonadati</taxon>
        <taxon>Thermodesulfobacteriota</taxon>
        <taxon>Desulfovibrionia</taxon>
        <taxon>Desulfovibrionales</taxon>
        <taxon>Desulfohalobiaceae</taxon>
        <taxon>Desulfohalobium</taxon>
    </lineage>
</organism>
<feature type="transmembrane region" description="Helical" evidence="1">
    <location>
        <begin position="35"/>
        <end position="56"/>
    </location>
</feature>
<name>C8X128_DESRD</name>
<keyword evidence="4" id="KW-1185">Reference proteome</keyword>
<proteinExistence type="predicted"/>
<evidence type="ECO:0000259" key="2">
    <source>
        <dbReference type="Pfam" id="PF09976"/>
    </source>
</evidence>
<dbReference type="KEGG" id="drt:Dret_0834"/>
<dbReference type="OrthoDB" id="5470884at2"/>
<sequence>MQPSQPHESFSDHLEQEVSEDIHPLLRKITDNLKTIGIVIGAVVLIAAGYSGFTLYQQRQIASAQNELGQILSMQDPAQAAQALDTFASKAPSSMQQGVRLEMARLAMEAEKYEQASTAWEALVQTTPADAALHTVAQFGQAKALRLSGNTEQALDILQSLRETIAEPYRQFFLTELAATAEAAQNWDTALSAYQELRTSQEPGRQDFLEYKISQIRQHQESAS</sequence>
<dbReference type="InterPro" id="IPR011990">
    <property type="entry name" value="TPR-like_helical_dom_sf"/>
</dbReference>
<dbReference type="eggNOG" id="COG2976">
    <property type="taxonomic scope" value="Bacteria"/>
</dbReference>
<reference evidence="3 4" key="2">
    <citation type="journal article" date="2010" name="Stand. Genomic Sci.">
        <title>Complete genome sequence of Desulfohalobium retbaense type strain (HR(100)).</title>
        <authorList>
            <person name="Spring S."/>
            <person name="Nolan M."/>
            <person name="Lapidus A."/>
            <person name="Glavina Del Rio T."/>
            <person name="Copeland A."/>
            <person name="Tice H."/>
            <person name="Cheng J.F."/>
            <person name="Lucas S."/>
            <person name="Land M."/>
            <person name="Chen F."/>
            <person name="Bruce D."/>
            <person name="Goodwin L."/>
            <person name="Pitluck S."/>
            <person name="Ivanova N."/>
            <person name="Mavromatis K."/>
            <person name="Mikhailova N."/>
            <person name="Pati A."/>
            <person name="Chen A."/>
            <person name="Palaniappan K."/>
            <person name="Hauser L."/>
            <person name="Chang Y.J."/>
            <person name="Jeffries C.D."/>
            <person name="Munk C."/>
            <person name="Kiss H."/>
            <person name="Chain P."/>
            <person name="Han C."/>
            <person name="Brettin T."/>
            <person name="Detter J.C."/>
            <person name="Schuler E."/>
            <person name="Goker M."/>
            <person name="Rohde M."/>
            <person name="Bristow J."/>
            <person name="Eisen J.A."/>
            <person name="Markowitz V."/>
            <person name="Hugenholtz P."/>
            <person name="Kyrpides N.C."/>
            <person name="Klenk H.P."/>
        </authorList>
    </citation>
    <scope>NUCLEOTIDE SEQUENCE [LARGE SCALE GENOMIC DNA]</scope>
    <source>
        <strain evidence="3 4">DSM 5692</strain>
    </source>
</reference>
<protein>
    <recommendedName>
        <fullName evidence="2">Ancillary SecYEG translocon subunit/Cell division coordinator CpoB TPR domain-containing protein</fullName>
    </recommendedName>
</protein>
<dbReference type="STRING" id="485915.Dret_0834"/>
<evidence type="ECO:0000313" key="4">
    <source>
        <dbReference type="Proteomes" id="UP000001052"/>
    </source>
</evidence>
<dbReference type="HOGENOM" id="CLU_104541_1_0_7"/>
<dbReference type="Proteomes" id="UP000001052">
    <property type="component" value="Chromosome"/>
</dbReference>
<dbReference type="RefSeq" id="WP_015751283.1">
    <property type="nucleotide sequence ID" value="NC_013223.1"/>
</dbReference>
<dbReference type="Pfam" id="PF09976">
    <property type="entry name" value="TPR_21"/>
    <property type="match status" value="1"/>
</dbReference>